<evidence type="ECO:0000256" key="7">
    <source>
        <dbReference type="ARBA" id="ARBA00023016"/>
    </source>
</evidence>
<name>A0A532V1Q7_UNCL8</name>
<dbReference type="GO" id="GO:0008270">
    <property type="term" value="F:zinc ion binding"/>
    <property type="evidence" value="ECO:0007669"/>
    <property type="project" value="UniProtKB-UniRule"/>
</dbReference>
<dbReference type="Gene3D" id="2.60.260.20">
    <property type="entry name" value="Urease metallochaperone UreE, N-terminal domain"/>
    <property type="match status" value="2"/>
</dbReference>
<dbReference type="InterPro" id="IPR036869">
    <property type="entry name" value="J_dom_sf"/>
</dbReference>
<keyword evidence="7 12" id="KW-0346">Stress response</keyword>
<dbReference type="GO" id="GO:0006260">
    <property type="term" value="P:DNA replication"/>
    <property type="evidence" value="ECO:0007669"/>
    <property type="project" value="UniProtKB-KW"/>
</dbReference>
<evidence type="ECO:0000259" key="15">
    <source>
        <dbReference type="PROSITE" id="PS51188"/>
    </source>
</evidence>
<feature type="binding site" evidence="12">
    <location>
        <position position="199"/>
    </location>
    <ligand>
        <name>Zn(2+)</name>
        <dbReference type="ChEBI" id="CHEBI:29105"/>
        <label>2</label>
    </ligand>
</feature>
<reference evidence="16 17" key="1">
    <citation type="submission" date="2017-06" db="EMBL/GenBank/DDBJ databases">
        <title>Novel microbial phyla capable of carbon fixation and sulfur reduction in deep-sea sediments.</title>
        <authorList>
            <person name="Huang J."/>
            <person name="Baker B."/>
            <person name="Wang Y."/>
        </authorList>
    </citation>
    <scope>NUCLEOTIDE SEQUENCE [LARGE SCALE GENOMIC DNA]</scope>
    <source>
        <strain evidence="16">B3_LCP</strain>
    </source>
</reference>
<feature type="domain" description="J" evidence="14">
    <location>
        <begin position="6"/>
        <end position="71"/>
    </location>
</feature>
<accession>A0A532V1Q7</accession>
<dbReference type="Pfam" id="PF00684">
    <property type="entry name" value="DnaJ_CXXCXGXG"/>
    <property type="match status" value="1"/>
</dbReference>
<evidence type="ECO:0000313" key="16">
    <source>
        <dbReference type="EMBL" id="TKJ41108.1"/>
    </source>
</evidence>
<keyword evidence="3 12" id="KW-0479">Metal-binding</keyword>
<keyword evidence="2 12" id="KW-0235">DNA replication</keyword>
<gene>
    <name evidence="12 16" type="primary">dnaJ</name>
    <name evidence="16" type="ORF">CEE37_05420</name>
</gene>
<organism evidence="16 17">
    <name type="scientific">candidate division LCP-89 bacterium B3_LCP</name>
    <dbReference type="NCBI Taxonomy" id="2012998"/>
    <lineage>
        <taxon>Bacteria</taxon>
        <taxon>Pseudomonadati</taxon>
        <taxon>Bacteria division LCP-89</taxon>
    </lineage>
</organism>
<dbReference type="GO" id="GO:0031072">
    <property type="term" value="F:heat shock protein binding"/>
    <property type="evidence" value="ECO:0007669"/>
    <property type="project" value="InterPro"/>
</dbReference>
<feature type="binding site" evidence="12">
    <location>
        <position position="159"/>
    </location>
    <ligand>
        <name>Zn(2+)</name>
        <dbReference type="ChEBI" id="CHEBI:29105"/>
        <label>1</label>
    </ligand>
</feature>
<dbReference type="AlphaFoldDB" id="A0A532V1Q7"/>
<feature type="binding site" evidence="12">
    <location>
        <position position="173"/>
    </location>
    <ligand>
        <name>Zn(2+)</name>
        <dbReference type="ChEBI" id="CHEBI:29105"/>
        <label>2</label>
    </ligand>
</feature>
<dbReference type="GO" id="GO:0042026">
    <property type="term" value="P:protein refolding"/>
    <property type="evidence" value="ECO:0007669"/>
    <property type="project" value="TreeGrafter"/>
</dbReference>
<dbReference type="HAMAP" id="MF_01152">
    <property type="entry name" value="DnaJ"/>
    <property type="match status" value="1"/>
</dbReference>
<evidence type="ECO:0000256" key="12">
    <source>
        <dbReference type="HAMAP-Rule" id="MF_01152"/>
    </source>
</evidence>
<dbReference type="InterPro" id="IPR002939">
    <property type="entry name" value="DnaJ_C"/>
</dbReference>
<evidence type="ECO:0000256" key="3">
    <source>
        <dbReference type="ARBA" id="ARBA00022723"/>
    </source>
</evidence>
<evidence type="ECO:0000256" key="9">
    <source>
        <dbReference type="ARBA" id="ARBA00053423"/>
    </source>
</evidence>
<evidence type="ECO:0000256" key="8">
    <source>
        <dbReference type="ARBA" id="ARBA00023186"/>
    </source>
</evidence>
<keyword evidence="5 12" id="KW-0863">Zinc-finger</keyword>
<dbReference type="NCBIfam" id="TIGR02349">
    <property type="entry name" value="DnaJ_bact"/>
    <property type="match status" value="1"/>
</dbReference>
<dbReference type="InterPro" id="IPR012724">
    <property type="entry name" value="DnaJ"/>
</dbReference>
<dbReference type="SUPFAM" id="SSF46565">
    <property type="entry name" value="Chaperone J-domain"/>
    <property type="match status" value="1"/>
</dbReference>
<dbReference type="InterPro" id="IPR018253">
    <property type="entry name" value="DnaJ_domain_CS"/>
</dbReference>
<dbReference type="InterPro" id="IPR001305">
    <property type="entry name" value="HSP_DnaJ_Cys-rich_dom"/>
</dbReference>
<keyword evidence="1 12" id="KW-0963">Cytoplasm</keyword>
<dbReference type="Gene3D" id="2.10.230.10">
    <property type="entry name" value="Heat shock protein DnaJ, cysteine-rich domain"/>
    <property type="match status" value="1"/>
</dbReference>
<dbReference type="PROSITE" id="PS51188">
    <property type="entry name" value="ZF_CR"/>
    <property type="match status" value="1"/>
</dbReference>
<dbReference type="GO" id="GO:0051082">
    <property type="term" value="F:unfolded protein binding"/>
    <property type="evidence" value="ECO:0007669"/>
    <property type="project" value="UniProtKB-UniRule"/>
</dbReference>
<keyword evidence="6 12" id="KW-0862">Zinc</keyword>
<evidence type="ECO:0000256" key="13">
    <source>
        <dbReference type="PROSITE-ProRule" id="PRU00546"/>
    </source>
</evidence>
<dbReference type="PROSITE" id="PS00636">
    <property type="entry name" value="DNAJ_1"/>
    <property type="match status" value="1"/>
</dbReference>
<feature type="binding site" evidence="12">
    <location>
        <position position="202"/>
    </location>
    <ligand>
        <name>Zn(2+)</name>
        <dbReference type="ChEBI" id="CHEBI:29105"/>
        <label>2</label>
    </ligand>
</feature>
<comment type="function">
    <text evidence="9 12">Participates actively in the response to hyperosmotic and heat shock by preventing the aggregation of stress-denatured proteins and by disaggregating proteins, also in an autonomous, DnaK-independent fashion. Unfolded proteins bind initially to DnaJ; upon interaction with the DnaJ-bound protein, DnaK hydrolyzes its bound ATP, resulting in the formation of a stable complex. GrpE releases ADP from DnaK; ATP binding to DnaK triggers the release of the substrate protein, thus completing the reaction cycle. Several rounds of ATP-dependent interactions between DnaJ, DnaK and GrpE are required for fully efficient folding. Also involved, together with DnaK and GrpE, in the DNA replication of plasmids through activation of initiation proteins.</text>
</comment>
<dbReference type="PRINTS" id="PR00625">
    <property type="entry name" value="JDOMAIN"/>
</dbReference>
<comment type="similarity">
    <text evidence="10 12">Belongs to the DnaJ family.</text>
</comment>
<sequence length="385" mass="41630">MVAKEDYYEVLGVDRQADAEEIKKAYRKLAIKYHPDKNKDDKTAEESFKTVGEAYAVLSDPEKRARYDRFGHVDPGNMSGFGGGGGFDFDLSDALRIFMEGGFGNFSDLFGGGGHGFQGGRRAYRGSDLQISLKLKLEDIATGTTKKIKISKLKTCDECSGSGAAKGASPSRCPTCQGRGEVRRVSRSFLGQFVQASTCPQCSGTGEVIENKCSQCGGEGRQKGDVTLSVNIPAGVQSGNYLTLRGQGNAGLRGGPNGDVFIVIEEQQHKTFERHRDDVVYNLLLSFPQAALGDDIEVPTLSGRVKITVPSGVQHGKVLRLKGKGIKHLNGAGSGDQLVVVNLYTPTKLTPDERKIFQELAECEGVNPKEGERSFFGKVKEAFRS</sequence>
<dbReference type="SUPFAM" id="SSF57938">
    <property type="entry name" value="DnaJ/Hsp40 cysteine-rich domain"/>
    <property type="match status" value="1"/>
</dbReference>
<feature type="repeat" description="CXXCXGXG motif" evidence="12">
    <location>
        <begin position="199"/>
        <end position="206"/>
    </location>
</feature>
<feature type="repeat" description="CXXCXGXG motif" evidence="12">
    <location>
        <begin position="213"/>
        <end position="220"/>
    </location>
</feature>
<feature type="repeat" description="CXXCXGXG motif" evidence="12">
    <location>
        <begin position="156"/>
        <end position="163"/>
    </location>
</feature>
<evidence type="ECO:0000256" key="10">
    <source>
        <dbReference type="ARBA" id="ARBA00061004"/>
    </source>
</evidence>
<dbReference type="InterPro" id="IPR008971">
    <property type="entry name" value="HSP40/DnaJ_pept-bd"/>
</dbReference>
<comment type="caution">
    <text evidence="16">The sequence shown here is derived from an EMBL/GenBank/DDBJ whole genome shotgun (WGS) entry which is preliminary data.</text>
</comment>
<dbReference type="PANTHER" id="PTHR43096">
    <property type="entry name" value="DNAJ HOMOLOG 1, MITOCHONDRIAL-RELATED"/>
    <property type="match status" value="1"/>
</dbReference>
<dbReference type="Pfam" id="PF01556">
    <property type="entry name" value="DnaJ_C"/>
    <property type="match status" value="1"/>
</dbReference>
<feature type="domain" description="CR-type" evidence="15">
    <location>
        <begin position="143"/>
        <end position="225"/>
    </location>
</feature>
<dbReference type="GO" id="GO:0005524">
    <property type="term" value="F:ATP binding"/>
    <property type="evidence" value="ECO:0007669"/>
    <property type="project" value="InterPro"/>
</dbReference>
<proteinExistence type="inferred from homology"/>
<feature type="binding site" evidence="12">
    <location>
        <position position="216"/>
    </location>
    <ligand>
        <name>Zn(2+)</name>
        <dbReference type="ChEBI" id="CHEBI:29105"/>
        <label>1</label>
    </ligand>
</feature>
<dbReference type="NCBIfam" id="NF008035">
    <property type="entry name" value="PRK10767.1"/>
    <property type="match status" value="1"/>
</dbReference>
<evidence type="ECO:0000259" key="14">
    <source>
        <dbReference type="PROSITE" id="PS50076"/>
    </source>
</evidence>
<comment type="cofactor">
    <cofactor evidence="12">
        <name>Zn(2+)</name>
        <dbReference type="ChEBI" id="CHEBI:29105"/>
    </cofactor>
    <text evidence="12">Binds 2 Zn(2+) ions per monomer.</text>
</comment>
<feature type="zinc finger region" description="CR-type" evidence="13">
    <location>
        <begin position="143"/>
        <end position="225"/>
    </location>
</feature>
<dbReference type="Proteomes" id="UP000319619">
    <property type="component" value="Unassembled WGS sequence"/>
</dbReference>
<evidence type="ECO:0000256" key="4">
    <source>
        <dbReference type="ARBA" id="ARBA00022737"/>
    </source>
</evidence>
<dbReference type="SMART" id="SM00271">
    <property type="entry name" value="DnaJ"/>
    <property type="match status" value="1"/>
</dbReference>
<dbReference type="InterPro" id="IPR001623">
    <property type="entry name" value="DnaJ_domain"/>
</dbReference>
<evidence type="ECO:0000313" key="17">
    <source>
        <dbReference type="Proteomes" id="UP000319619"/>
    </source>
</evidence>
<feature type="binding site" evidence="12">
    <location>
        <position position="156"/>
    </location>
    <ligand>
        <name>Zn(2+)</name>
        <dbReference type="ChEBI" id="CHEBI:29105"/>
        <label>1</label>
    </ligand>
</feature>
<feature type="binding site" evidence="12">
    <location>
        <position position="213"/>
    </location>
    <ligand>
        <name>Zn(2+)</name>
        <dbReference type="ChEBI" id="CHEBI:29105"/>
        <label>1</label>
    </ligand>
</feature>
<evidence type="ECO:0000256" key="1">
    <source>
        <dbReference type="ARBA" id="ARBA00022490"/>
    </source>
</evidence>
<evidence type="ECO:0000256" key="11">
    <source>
        <dbReference type="ARBA" id="ARBA00067609"/>
    </source>
</evidence>
<dbReference type="EMBL" id="NJBN01000003">
    <property type="protein sequence ID" value="TKJ41108.1"/>
    <property type="molecule type" value="Genomic_DNA"/>
</dbReference>
<evidence type="ECO:0000256" key="6">
    <source>
        <dbReference type="ARBA" id="ARBA00022833"/>
    </source>
</evidence>
<dbReference type="SUPFAM" id="SSF49493">
    <property type="entry name" value="HSP40/DnaJ peptide-binding domain"/>
    <property type="match status" value="2"/>
</dbReference>
<dbReference type="CDD" id="cd06257">
    <property type="entry name" value="DnaJ"/>
    <property type="match status" value="1"/>
</dbReference>
<keyword evidence="8 12" id="KW-0143">Chaperone</keyword>
<dbReference type="GO" id="GO:0005737">
    <property type="term" value="C:cytoplasm"/>
    <property type="evidence" value="ECO:0007669"/>
    <property type="project" value="UniProtKB-SubCell"/>
</dbReference>
<comment type="subunit">
    <text evidence="12">Homodimer.</text>
</comment>
<comment type="domain">
    <text evidence="12">The J domain is necessary and sufficient to stimulate DnaK ATPase activity. Zinc center 1 plays an important role in the autonomous, DnaK-independent chaperone activity of DnaJ. Zinc center 2 is essential for interaction with DnaK and for DnaJ activity.</text>
</comment>
<dbReference type="FunFam" id="1.10.287.110:FF:000034">
    <property type="entry name" value="Chaperone protein DnaJ"/>
    <property type="match status" value="1"/>
</dbReference>
<evidence type="ECO:0000256" key="5">
    <source>
        <dbReference type="ARBA" id="ARBA00022771"/>
    </source>
</evidence>
<protein>
    <recommendedName>
        <fullName evidence="11 12">Chaperone protein DnaJ</fullName>
    </recommendedName>
</protein>
<feature type="repeat" description="CXXCXGXG motif" evidence="12">
    <location>
        <begin position="173"/>
        <end position="180"/>
    </location>
</feature>
<dbReference type="InterPro" id="IPR036410">
    <property type="entry name" value="HSP_DnaJ_Cys-rich_dom_sf"/>
</dbReference>
<dbReference type="FunFam" id="2.10.230.10:FF:000002">
    <property type="entry name" value="Molecular chaperone DnaJ"/>
    <property type="match status" value="1"/>
</dbReference>
<feature type="binding site" evidence="12">
    <location>
        <position position="176"/>
    </location>
    <ligand>
        <name>Zn(2+)</name>
        <dbReference type="ChEBI" id="CHEBI:29105"/>
        <label>2</label>
    </ligand>
</feature>
<dbReference type="PROSITE" id="PS50076">
    <property type="entry name" value="DNAJ_2"/>
    <property type="match status" value="1"/>
</dbReference>
<dbReference type="FunFam" id="2.60.260.20:FF:000005">
    <property type="entry name" value="Chaperone protein dnaJ 1, mitochondrial"/>
    <property type="match status" value="1"/>
</dbReference>
<evidence type="ECO:0000256" key="2">
    <source>
        <dbReference type="ARBA" id="ARBA00022705"/>
    </source>
</evidence>
<comment type="subcellular location">
    <subcellularLocation>
        <location evidence="12">Cytoplasm</location>
    </subcellularLocation>
</comment>
<dbReference type="Pfam" id="PF00226">
    <property type="entry name" value="DnaJ"/>
    <property type="match status" value="1"/>
</dbReference>
<dbReference type="Gene3D" id="1.10.287.110">
    <property type="entry name" value="DnaJ domain"/>
    <property type="match status" value="1"/>
</dbReference>
<keyword evidence="4 12" id="KW-0677">Repeat</keyword>
<dbReference type="CDD" id="cd10719">
    <property type="entry name" value="DnaJ_zf"/>
    <property type="match status" value="1"/>
</dbReference>
<dbReference type="GO" id="GO:0009408">
    <property type="term" value="P:response to heat"/>
    <property type="evidence" value="ECO:0007669"/>
    <property type="project" value="InterPro"/>
</dbReference>
<dbReference type="PANTHER" id="PTHR43096:SF48">
    <property type="entry name" value="CHAPERONE PROTEIN DNAJ"/>
    <property type="match status" value="1"/>
</dbReference>
<dbReference type="CDD" id="cd10747">
    <property type="entry name" value="DnaJ_C"/>
    <property type="match status" value="1"/>
</dbReference>